<keyword evidence="1" id="KW-0175">Coiled coil</keyword>
<evidence type="ECO:0000256" key="2">
    <source>
        <dbReference type="SAM" id="MobiDB-lite"/>
    </source>
</evidence>
<proteinExistence type="predicted"/>
<evidence type="ECO:0000256" key="3">
    <source>
        <dbReference type="SAM" id="Phobius"/>
    </source>
</evidence>
<organism evidence="4 5">
    <name type="scientific">Hymenobacter ruricola</name>
    <dbReference type="NCBI Taxonomy" id="2791023"/>
    <lineage>
        <taxon>Bacteria</taxon>
        <taxon>Pseudomonadati</taxon>
        <taxon>Bacteroidota</taxon>
        <taxon>Cytophagia</taxon>
        <taxon>Cytophagales</taxon>
        <taxon>Hymenobacteraceae</taxon>
        <taxon>Hymenobacter</taxon>
    </lineage>
</organism>
<reference evidence="4 5" key="1">
    <citation type="submission" date="2020-11" db="EMBL/GenBank/DDBJ databases">
        <authorList>
            <person name="Kim M.K."/>
        </authorList>
    </citation>
    <scope>NUCLEOTIDE SEQUENCE [LARGE SCALE GENOMIC DNA]</scope>
    <source>
        <strain evidence="4 5">BT662</strain>
    </source>
</reference>
<feature type="transmembrane region" description="Helical" evidence="3">
    <location>
        <begin position="12"/>
        <end position="35"/>
    </location>
</feature>
<dbReference type="RefSeq" id="WP_196291258.1">
    <property type="nucleotide sequence ID" value="NZ_JADQDM010000001.1"/>
</dbReference>
<feature type="region of interest" description="Disordered" evidence="2">
    <location>
        <begin position="185"/>
        <end position="206"/>
    </location>
</feature>
<evidence type="ECO:0000313" key="5">
    <source>
        <dbReference type="Proteomes" id="UP000618931"/>
    </source>
</evidence>
<dbReference type="Proteomes" id="UP000618931">
    <property type="component" value="Unassembled WGS sequence"/>
</dbReference>
<comment type="caution">
    <text evidence="4">The sequence shown here is derived from an EMBL/GenBank/DDBJ whole genome shotgun (WGS) entry which is preliminary data.</text>
</comment>
<feature type="compositionally biased region" description="Gly residues" evidence="2">
    <location>
        <begin position="191"/>
        <end position="202"/>
    </location>
</feature>
<keyword evidence="3" id="KW-0812">Transmembrane</keyword>
<gene>
    <name evidence="4" type="ORF">I2H31_01640</name>
</gene>
<sequence length="293" mass="32944">MKPLNQPERRTRLWQFTLLYLLSLLIPVGASYYLFSNRSIADENARLKKELDRTHEEQARLITQFDTLTQHLQRIDAVDQRMRVETNDLVLGKLSTANQDYLNSIAVNLSQLRNDSAQMQIRAHRLIARNVLRDFDLFRSNRSTIDVLRQQLTKNGEDTRSAERMAAELSQAKQQIIMLQASLSRPMPMPSGGGGGGGGGGSQAAVAPSSNARLQIALLTDQIAFAEADCLRQRALDHKARSKERKQLLDQSRTAFINILQDPATDDLKAAIEKTLEPINVELGRPPRFFGLL</sequence>
<evidence type="ECO:0000313" key="4">
    <source>
        <dbReference type="EMBL" id="MBF9219792.1"/>
    </source>
</evidence>
<keyword evidence="3" id="KW-0472">Membrane</keyword>
<protein>
    <submittedName>
        <fullName evidence="4">Uncharacterized protein</fullName>
    </submittedName>
</protein>
<feature type="coiled-coil region" evidence="1">
    <location>
        <begin position="37"/>
        <end position="64"/>
    </location>
</feature>
<evidence type="ECO:0000256" key="1">
    <source>
        <dbReference type="SAM" id="Coils"/>
    </source>
</evidence>
<keyword evidence="3" id="KW-1133">Transmembrane helix</keyword>
<dbReference type="EMBL" id="JADQDM010000001">
    <property type="protein sequence ID" value="MBF9219792.1"/>
    <property type="molecule type" value="Genomic_DNA"/>
</dbReference>
<accession>A0ABS0HYL1</accession>
<name>A0ABS0HYL1_9BACT</name>
<keyword evidence="5" id="KW-1185">Reference proteome</keyword>